<evidence type="ECO:0008006" key="3">
    <source>
        <dbReference type="Google" id="ProtNLM"/>
    </source>
</evidence>
<dbReference type="SUPFAM" id="SSF50370">
    <property type="entry name" value="Ricin B-like lectins"/>
    <property type="match status" value="1"/>
</dbReference>
<reference evidence="1" key="1">
    <citation type="submission" date="2021-01" db="EMBL/GenBank/DDBJ databases">
        <authorList>
            <person name="Kaushik A."/>
        </authorList>
    </citation>
    <scope>NUCLEOTIDE SEQUENCE</scope>
    <source>
        <strain evidence="1">AG6-10EEA</strain>
    </source>
</reference>
<comment type="caution">
    <text evidence="1">The sequence shown here is derived from an EMBL/GenBank/DDBJ whole genome shotgun (WGS) entry which is preliminary data.</text>
</comment>
<evidence type="ECO:0000313" key="1">
    <source>
        <dbReference type="EMBL" id="CAE6447865.1"/>
    </source>
</evidence>
<dbReference type="Proteomes" id="UP000663853">
    <property type="component" value="Unassembled WGS sequence"/>
</dbReference>
<dbReference type="InterPro" id="IPR035992">
    <property type="entry name" value="Ricin_B-like_lectins"/>
</dbReference>
<protein>
    <recommendedName>
        <fullName evidence="3">Ricin B lectin domain-containing protein</fullName>
    </recommendedName>
</protein>
<gene>
    <name evidence="1" type="ORF">RDB_LOCUS45500</name>
</gene>
<evidence type="ECO:0000313" key="2">
    <source>
        <dbReference type="Proteomes" id="UP000663853"/>
    </source>
</evidence>
<organism evidence="1 2">
    <name type="scientific">Rhizoctonia solani</name>
    <dbReference type="NCBI Taxonomy" id="456999"/>
    <lineage>
        <taxon>Eukaryota</taxon>
        <taxon>Fungi</taxon>
        <taxon>Dikarya</taxon>
        <taxon>Basidiomycota</taxon>
        <taxon>Agaricomycotina</taxon>
        <taxon>Agaricomycetes</taxon>
        <taxon>Cantharellales</taxon>
        <taxon>Ceratobasidiaceae</taxon>
        <taxon>Rhizoctonia</taxon>
    </lineage>
</organism>
<name>A0A8H3B5H0_9AGAM</name>
<dbReference type="AlphaFoldDB" id="A0A8H3B5H0"/>
<sequence>MSTFSGVGVYRIKNAQSGTVMTMVDPQRPIVCAETGVRDRRSLWRCTLQPNGGYRLTNVRYGLQARIDNYNDTSLVGSQHGGHIWSIRKGTGYEYTIHSGVGGYVAGLTKPDDESDDSVQVSRDTTAKHQRWFIEQASEPETGDPDARPGVHVIKSAKTGTVLGVEGGSGDGVFAYESNGSSGQKVGIIHVPLIQESADAIVV</sequence>
<proteinExistence type="predicted"/>
<dbReference type="EMBL" id="CAJMXA010000975">
    <property type="protein sequence ID" value="CAE6447865.1"/>
    <property type="molecule type" value="Genomic_DNA"/>
</dbReference>
<dbReference type="Gene3D" id="2.80.10.50">
    <property type="match status" value="1"/>
</dbReference>
<accession>A0A8H3B5H0</accession>